<keyword evidence="2" id="KW-1185">Reference proteome</keyword>
<sequence>MADPDASAEGAAAKRTREGDATDPMAVKQEEPPPKAAPIWRRRVVNPNIPADDTRGTKPPPPQGYRTVARPSSRRKTAVPSRARRRQYQLSRLFAENELDIIAVQETKVSQSGEAAWIDDCKANPRKGPSRHWFWKQCRPGYFQLSGYDRHNSSSGDHSYAAVSPRLHRVLAMSRHKLQKAMKLFEQAKKKVNRKTARIRKLNTLLRELRTRLPKPAVGILENAFTNTMRDLVLKMVRHYKNACTEDSAKTYSFLRRHVKLPHASTLRKWAMVVDARPGFTQQSFDRVAQEAQKGRLFVSLVVDKMAKIPLGYALIDGLDDYTRANLVREYIIELNDAGVRCINLTCDGTNGDITMLTALGMRFAQPMKREFAHPSNPTSRVHAVLDAWHMLKPMRYLLAEKECIRDGAGKVVAWRNQVTILEIIEQASRYLQALKDVADKALSQGIRNTPVLGFLLVPDSIKGLAEDLVWSPSPPLRYLLTRKLSQGHLELFFATDVLGLCKMAEKVSRRHFDEAAKGGRNWLQRLETEAMVIIFMTPLFKSVLAAPADLRAKGAIASGVIAGRTSSRRYPSSQEFGARALDRRTSTGLPDHTAVHSEGRPASLSPAQSPWSARNGRRAEECERVGDMGAGDRWRGKRRPPKSNEHPGDGIR</sequence>
<dbReference type="Proteomes" id="UP000805193">
    <property type="component" value="Unassembled WGS sequence"/>
</dbReference>
<comment type="caution">
    <text evidence="1">The sequence shown here is derived from an EMBL/GenBank/DDBJ whole genome shotgun (WGS) entry which is preliminary data.</text>
</comment>
<organism evidence="1 2">
    <name type="scientific">Ixodes persulcatus</name>
    <name type="common">Taiga tick</name>
    <dbReference type="NCBI Taxonomy" id="34615"/>
    <lineage>
        <taxon>Eukaryota</taxon>
        <taxon>Metazoa</taxon>
        <taxon>Ecdysozoa</taxon>
        <taxon>Arthropoda</taxon>
        <taxon>Chelicerata</taxon>
        <taxon>Arachnida</taxon>
        <taxon>Acari</taxon>
        <taxon>Parasitiformes</taxon>
        <taxon>Ixodida</taxon>
        <taxon>Ixodoidea</taxon>
        <taxon>Ixodidae</taxon>
        <taxon>Ixodinae</taxon>
        <taxon>Ixodes</taxon>
    </lineage>
</organism>
<reference evidence="1 2" key="1">
    <citation type="journal article" date="2020" name="Cell">
        <title>Large-Scale Comparative Analyses of Tick Genomes Elucidate Their Genetic Diversity and Vector Capacities.</title>
        <authorList>
            <consortium name="Tick Genome and Microbiome Consortium (TIGMIC)"/>
            <person name="Jia N."/>
            <person name="Wang J."/>
            <person name="Shi W."/>
            <person name="Du L."/>
            <person name="Sun Y."/>
            <person name="Zhan W."/>
            <person name="Jiang J.F."/>
            <person name="Wang Q."/>
            <person name="Zhang B."/>
            <person name="Ji P."/>
            <person name="Bell-Sakyi L."/>
            <person name="Cui X.M."/>
            <person name="Yuan T.T."/>
            <person name="Jiang B.G."/>
            <person name="Yang W.F."/>
            <person name="Lam T.T."/>
            <person name="Chang Q.C."/>
            <person name="Ding S.J."/>
            <person name="Wang X.J."/>
            <person name="Zhu J.G."/>
            <person name="Ruan X.D."/>
            <person name="Zhao L."/>
            <person name="Wei J.T."/>
            <person name="Ye R.Z."/>
            <person name="Que T.C."/>
            <person name="Du C.H."/>
            <person name="Zhou Y.H."/>
            <person name="Cheng J.X."/>
            <person name="Dai P.F."/>
            <person name="Guo W.B."/>
            <person name="Han X.H."/>
            <person name="Huang E.J."/>
            <person name="Li L.F."/>
            <person name="Wei W."/>
            <person name="Gao Y.C."/>
            <person name="Liu J.Z."/>
            <person name="Shao H.Z."/>
            <person name="Wang X."/>
            <person name="Wang C.C."/>
            <person name="Yang T.C."/>
            <person name="Huo Q.B."/>
            <person name="Li W."/>
            <person name="Chen H.Y."/>
            <person name="Chen S.E."/>
            <person name="Zhou L.G."/>
            <person name="Ni X.B."/>
            <person name="Tian J.H."/>
            <person name="Sheng Y."/>
            <person name="Liu T."/>
            <person name="Pan Y.S."/>
            <person name="Xia L.Y."/>
            <person name="Li J."/>
            <person name="Zhao F."/>
            <person name="Cao W.C."/>
        </authorList>
    </citation>
    <scope>NUCLEOTIDE SEQUENCE [LARGE SCALE GENOMIC DNA]</scope>
    <source>
        <strain evidence="1">Iper-2018</strain>
    </source>
</reference>
<evidence type="ECO:0000313" key="2">
    <source>
        <dbReference type="Proteomes" id="UP000805193"/>
    </source>
</evidence>
<accession>A0AC60P372</accession>
<proteinExistence type="predicted"/>
<gene>
    <name evidence="1" type="ORF">HPB47_008968</name>
</gene>
<name>A0AC60P372_IXOPE</name>
<dbReference type="EMBL" id="JABSTQ010011226">
    <property type="protein sequence ID" value="KAG0413873.1"/>
    <property type="molecule type" value="Genomic_DNA"/>
</dbReference>
<evidence type="ECO:0000313" key="1">
    <source>
        <dbReference type="EMBL" id="KAG0413873.1"/>
    </source>
</evidence>
<protein>
    <submittedName>
        <fullName evidence="1">Uncharacterized protein</fullName>
    </submittedName>
</protein>